<evidence type="ECO:0000259" key="2">
    <source>
        <dbReference type="Pfam" id="PF02638"/>
    </source>
</evidence>
<dbReference type="InterPro" id="IPR032186">
    <property type="entry name" value="DUF5018"/>
</dbReference>
<dbReference type="InterPro" id="IPR052177">
    <property type="entry name" value="Divisome_Glycosyl_Hydrolase"/>
</dbReference>
<dbReference type="Gene3D" id="3.20.20.80">
    <property type="entry name" value="Glycosidases"/>
    <property type="match status" value="1"/>
</dbReference>
<feature type="domain" description="DUF5018" evidence="3">
    <location>
        <begin position="117"/>
        <end position="196"/>
    </location>
</feature>
<reference evidence="4 5" key="1">
    <citation type="submission" date="2018-03" db="EMBL/GenBank/DDBJ databases">
        <title>Genomic Encyclopedia of Archaeal and Bacterial Type Strains, Phase II (KMG-II): from individual species to whole genera.</title>
        <authorList>
            <person name="Goeker M."/>
        </authorList>
    </citation>
    <scope>NUCLEOTIDE SEQUENCE [LARGE SCALE GENOMIC DNA]</scope>
    <source>
        <strain evidence="4 5">DSM 28229</strain>
    </source>
</reference>
<dbReference type="Pfam" id="PF02638">
    <property type="entry name" value="GHL10"/>
    <property type="match status" value="1"/>
</dbReference>
<feature type="domain" description="Glycosyl hydrolase-like 10" evidence="2">
    <location>
        <begin position="300"/>
        <end position="585"/>
    </location>
</feature>
<dbReference type="SUPFAM" id="SSF51445">
    <property type="entry name" value="(Trans)glycosidases"/>
    <property type="match status" value="1"/>
</dbReference>
<keyword evidence="1" id="KW-0732">Signal</keyword>
<comment type="caution">
    <text evidence="4">The sequence shown here is derived from an EMBL/GenBank/DDBJ whole genome shotgun (WGS) entry which is preliminary data.</text>
</comment>
<dbReference type="Pfam" id="PF16410">
    <property type="entry name" value="DUF5018"/>
    <property type="match status" value="1"/>
</dbReference>
<accession>A0A315ZE62</accession>
<dbReference type="InterPro" id="IPR003790">
    <property type="entry name" value="GHL10"/>
</dbReference>
<evidence type="ECO:0000313" key="4">
    <source>
        <dbReference type="EMBL" id="PWJ43821.1"/>
    </source>
</evidence>
<sequence>MKRLKQIFKYTAVISLAFSTLISCEKEEELLSENEILSFVFDDYKAEGQIDQEEAAIRLYVPEGTDKGKLSPTIEVSPKASVDPASGQENNFKNPAIYSVSAENGALNLYTVYVEEVKNNIYSFGFPSLEIQGEIKDDNTIYFILPYGTDRSELVPEISYGENAVISPESGVAQDFSEPVVYTVTAANGDVNTYSVVVDWEEGSSENTLSSLSIPELFADAEIKSNELVISLPHGIDESEYFDLNHLKVEVEYSDLATLDIDPDDFDLLQTKEINVTAQTGEVQTYKLSVNIEAQNPDAVRGVWVTNVASNALVSEKMIDEMVNRVDDLGFNTIYVVTYNKFMTLHPSEVLKNFYAEGQAHYGDDWRGGALPTQFYGETEDNGFDPLQIVIDKAHAKGLKVVAWFEYGFAYRYGAVNTKPYTEGGDWVYNFKPDWFSMDKDGDVAHKNSFYWFNGYKPEVQKFINDLIVEVVEKYDVDGIQGDDRLPAQPNTAGHDPYTKALYKEETGRDVPNEEQESNFTQWRSDKMTDYAVSLHDAVKAADPNCLVMFSPSVYTFSKVNYMQDWPEWINAGVVDHISPQCYRYEEYGLSAYTYLVGQQMEYMGTLKKEQFSPGILIAAGSYIPTDKYLADCIKFNRSKGLEGEVHFYYEALASKSKVFHALYPKRANFPL</sequence>
<dbReference type="PANTHER" id="PTHR43405">
    <property type="entry name" value="GLYCOSYL HYDROLASE DIGH"/>
    <property type="match status" value="1"/>
</dbReference>
<dbReference type="OrthoDB" id="7012117at2"/>
<dbReference type="EMBL" id="QGDO01000001">
    <property type="protein sequence ID" value="PWJ43821.1"/>
    <property type="molecule type" value="Genomic_DNA"/>
</dbReference>
<dbReference type="Proteomes" id="UP000245535">
    <property type="component" value="Unassembled WGS sequence"/>
</dbReference>
<organism evidence="4 5">
    <name type="scientific">Sediminitomix flava</name>
    <dbReference type="NCBI Taxonomy" id="379075"/>
    <lineage>
        <taxon>Bacteria</taxon>
        <taxon>Pseudomonadati</taxon>
        <taxon>Bacteroidota</taxon>
        <taxon>Cytophagia</taxon>
        <taxon>Cytophagales</taxon>
        <taxon>Flammeovirgaceae</taxon>
        <taxon>Sediminitomix</taxon>
    </lineage>
</organism>
<name>A0A315ZE62_SEDFL</name>
<evidence type="ECO:0000313" key="5">
    <source>
        <dbReference type="Proteomes" id="UP000245535"/>
    </source>
</evidence>
<dbReference type="AlphaFoldDB" id="A0A315ZE62"/>
<evidence type="ECO:0000259" key="3">
    <source>
        <dbReference type="Pfam" id="PF16410"/>
    </source>
</evidence>
<gene>
    <name evidence="4" type="ORF">BC781_101167</name>
</gene>
<dbReference type="Gene3D" id="2.60.40.2340">
    <property type="match status" value="2"/>
</dbReference>
<evidence type="ECO:0000256" key="1">
    <source>
        <dbReference type="ARBA" id="ARBA00022729"/>
    </source>
</evidence>
<proteinExistence type="predicted"/>
<protein>
    <submittedName>
        <fullName evidence="4">Uncharacterized lipoprotein YddW (UPF0748 family)</fullName>
    </submittedName>
</protein>
<keyword evidence="5" id="KW-1185">Reference proteome</keyword>
<dbReference type="PROSITE" id="PS51257">
    <property type="entry name" value="PROKAR_LIPOPROTEIN"/>
    <property type="match status" value="1"/>
</dbReference>
<dbReference type="RefSeq" id="WP_109615357.1">
    <property type="nucleotide sequence ID" value="NZ_QGDO01000001.1"/>
</dbReference>
<keyword evidence="4" id="KW-0449">Lipoprotein</keyword>
<dbReference type="InterPro" id="IPR017853">
    <property type="entry name" value="GH"/>
</dbReference>
<dbReference type="PANTHER" id="PTHR43405:SF1">
    <property type="entry name" value="GLYCOSYL HYDROLASE DIGH"/>
    <property type="match status" value="1"/>
</dbReference>